<gene>
    <name evidence="2" type="ORF">K490DRAFT_67846</name>
</gene>
<comment type="caution">
    <text evidence="2">The sequence shown here is derived from an EMBL/GenBank/DDBJ whole genome shotgun (WGS) entry which is preliminary data.</text>
</comment>
<dbReference type="PANTHER" id="PTHR37849">
    <property type="entry name" value="YALI0E11605P"/>
    <property type="match status" value="1"/>
</dbReference>
<dbReference type="Proteomes" id="UP000799776">
    <property type="component" value="Unassembled WGS sequence"/>
</dbReference>
<keyword evidence="1" id="KW-0472">Membrane</keyword>
<evidence type="ECO:0000313" key="2">
    <source>
        <dbReference type="EMBL" id="KAF2085431.1"/>
    </source>
</evidence>
<evidence type="ECO:0000313" key="3">
    <source>
        <dbReference type="Proteomes" id="UP000799776"/>
    </source>
</evidence>
<keyword evidence="3" id="KW-1185">Reference proteome</keyword>
<dbReference type="PANTHER" id="PTHR37849:SF1">
    <property type="entry name" value="YALI0E11605P"/>
    <property type="match status" value="1"/>
</dbReference>
<keyword evidence="1" id="KW-1133">Transmembrane helix</keyword>
<organism evidence="2 3">
    <name type="scientific">Saccharata proteae CBS 121410</name>
    <dbReference type="NCBI Taxonomy" id="1314787"/>
    <lineage>
        <taxon>Eukaryota</taxon>
        <taxon>Fungi</taxon>
        <taxon>Dikarya</taxon>
        <taxon>Ascomycota</taxon>
        <taxon>Pezizomycotina</taxon>
        <taxon>Dothideomycetes</taxon>
        <taxon>Dothideomycetes incertae sedis</taxon>
        <taxon>Botryosphaeriales</taxon>
        <taxon>Saccharataceae</taxon>
        <taxon>Saccharata</taxon>
    </lineage>
</organism>
<keyword evidence="1" id="KW-0812">Transmembrane</keyword>
<accession>A0A9P4HTP8</accession>
<protein>
    <submittedName>
        <fullName evidence="2">Uncharacterized protein</fullName>
    </submittedName>
</protein>
<name>A0A9P4HTP8_9PEZI</name>
<dbReference type="EMBL" id="ML978731">
    <property type="protein sequence ID" value="KAF2085431.1"/>
    <property type="molecule type" value="Genomic_DNA"/>
</dbReference>
<sequence>MASRILTRSSLAARFSTSLPSYTTRSFRTSARLLETPPHVIPTTKKPVGAFRGGLFGFLLGSVTAGAGMYYYVMEEYKVSNELLTEDIYALQQAVQRIESYVKVLEDKVSK</sequence>
<proteinExistence type="predicted"/>
<dbReference type="AlphaFoldDB" id="A0A9P4HTP8"/>
<reference evidence="2" key="1">
    <citation type="journal article" date="2020" name="Stud. Mycol.">
        <title>101 Dothideomycetes genomes: a test case for predicting lifestyles and emergence of pathogens.</title>
        <authorList>
            <person name="Haridas S."/>
            <person name="Albert R."/>
            <person name="Binder M."/>
            <person name="Bloem J."/>
            <person name="Labutti K."/>
            <person name="Salamov A."/>
            <person name="Andreopoulos B."/>
            <person name="Baker S."/>
            <person name="Barry K."/>
            <person name="Bills G."/>
            <person name="Bluhm B."/>
            <person name="Cannon C."/>
            <person name="Castanera R."/>
            <person name="Culley D."/>
            <person name="Daum C."/>
            <person name="Ezra D."/>
            <person name="Gonzalez J."/>
            <person name="Henrissat B."/>
            <person name="Kuo A."/>
            <person name="Liang C."/>
            <person name="Lipzen A."/>
            <person name="Lutzoni F."/>
            <person name="Magnuson J."/>
            <person name="Mondo S."/>
            <person name="Nolan M."/>
            <person name="Ohm R."/>
            <person name="Pangilinan J."/>
            <person name="Park H.-J."/>
            <person name="Ramirez L."/>
            <person name="Alfaro M."/>
            <person name="Sun H."/>
            <person name="Tritt A."/>
            <person name="Yoshinaga Y."/>
            <person name="Zwiers L.-H."/>
            <person name="Turgeon B."/>
            <person name="Goodwin S."/>
            <person name="Spatafora J."/>
            <person name="Crous P."/>
            <person name="Grigoriev I."/>
        </authorList>
    </citation>
    <scope>NUCLEOTIDE SEQUENCE</scope>
    <source>
        <strain evidence="2">CBS 121410</strain>
    </source>
</reference>
<dbReference type="OrthoDB" id="5331396at2759"/>
<evidence type="ECO:0000256" key="1">
    <source>
        <dbReference type="SAM" id="Phobius"/>
    </source>
</evidence>
<feature type="transmembrane region" description="Helical" evidence="1">
    <location>
        <begin position="55"/>
        <end position="73"/>
    </location>
</feature>